<accession>A0A285ZZY9</accession>
<evidence type="ECO:0000256" key="1">
    <source>
        <dbReference type="SAM" id="MobiDB-lite"/>
    </source>
</evidence>
<dbReference type="InterPro" id="IPR000601">
    <property type="entry name" value="PKD_dom"/>
</dbReference>
<name>A0A285ZZY9_9SPHI</name>
<dbReference type="PROSITE" id="PS50093">
    <property type="entry name" value="PKD"/>
    <property type="match status" value="1"/>
</dbReference>
<dbReference type="CDD" id="cd00146">
    <property type="entry name" value="PKD"/>
    <property type="match status" value="1"/>
</dbReference>
<sequence length="688" mass="78294">MWLKIFVLRIFPYIYLAMTKLLTFILLCFFCTELNAQVAPIDTVPAIIHHQTENGVTKFTSELRPLRAIAGAPAPFYTYFWEFGDGGFSFEENPSHIFTRYDSIMVRLFATNNYDDGKRPPTRPKPIVRPPITPKPATKPMLAANGEPSLFKMGGNIEMKTNCMPKPGDDMMLVFGYRNKAENGQQNLNGTIAILYNDVEFSNNNFELAAARTYHNEKKSELKPLLNTAFSNKKSQEPIYYASLGDNLNLPNTLSPAEKVLLKDQAKAFRSQQSWKFENLAQNEERFVFMHFKTTPEMLKDTNAVVRISGAFIPDNPLVETEFFNLELQIVASHDPNKMVLRKSRMNYRLTGKNRELTYKVRFQNTGKGPAKKIDVGVNISEVFDPSTLKIVKTKPEVVNCDSAYANQSCMKTFFSADSVHFVFTNIYLPGMQQKGVNDADSTQGFVEYKIRFKEKPPKLPIKSGAAIVFDKNEPIYTNRAVGRFKMGLSPGLIIGYGFPFETDNGNYLNHKNVVLGATLSPYASHRYYWQLELYFNSFNERTYQVPIGTQVRKDTVINNVAYQIMDKQLYKTTKVATINAVPLQMRYNLHKYVGVGAGALVAIDMYNRSSSELRYKLRTQNASGTVTDVNLNRAMDELKENFSEVRTSFFADVQLGLVRVGPALGLRYIYDPKTNNNRMTTYVSWKF</sequence>
<reference evidence="4" key="1">
    <citation type="submission" date="2017-09" db="EMBL/GenBank/DDBJ databases">
        <authorList>
            <person name="Varghese N."/>
            <person name="Submissions S."/>
        </authorList>
    </citation>
    <scope>NUCLEOTIDE SEQUENCE [LARGE SCALE GENOMIC DNA]</scope>
    <source>
        <strain evidence="4">CGMCC 1.12803</strain>
    </source>
</reference>
<dbReference type="InterPro" id="IPR055353">
    <property type="entry name" value="DUF7619"/>
</dbReference>
<evidence type="ECO:0000313" key="4">
    <source>
        <dbReference type="Proteomes" id="UP000219281"/>
    </source>
</evidence>
<keyword evidence="4" id="KW-1185">Reference proteome</keyword>
<dbReference type="InterPro" id="IPR035986">
    <property type="entry name" value="PKD_dom_sf"/>
</dbReference>
<feature type="region of interest" description="Disordered" evidence="1">
    <location>
        <begin position="118"/>
        <end position="141"/>
    </location>
</feature>
<dbReference type="InterPro" id="IPR057171">
    <property type="entry name" value="DUF7849"/>
</dbReference>
<organism evidence="3 4">
    <name type="scientific">Pedobacter xixiisoli</name>
    <dbReference type="NCBI Taxonomy" id="1476464"/>
    <lineage>
        <taxon>Bacteria</taxon>
        <taxon>Pseudomonadati</taxon>
        <taxon>Bacteroidota</taxon>
        <taxon>Sphingobacteriia</taxon>
        <taxon>Sphingobacteriales</taxon>
        <taxon>Sphingobacteriaceae</taxon>
        <taxon>Pedobacter</taxon>
    </lineage>
</organism>
<dbReference type="Gene3D" id="2.60.40.10">
    <property type="entry name" value="Immunoglobulins"/>
    <property type="match status" value="1"/>
</dbReference>
<evidence type="ECO:0000259" key="2">
    <source>
        <dbReference type="PROSITE" id="PS50093"/>
    </source>
</evidence>
<dbReference type="SUPFAM" id="SSF49299">
    <property type="entry name" value="PKD domain"/>
    <property type="match status" value="1"/>
</dbReference>
<gene>
    <name evidence="3" type="ORF">SAMN06297358_2147</name>
</gene>
<dbReference type="Pfam" id="PF25233">
    <property type="entry name" value="DUF7849"/>
    <property type="match status" value="1"/>
</dbReference>
<dbReference type="AlphaFoldDB" id="A0A285ZZY9"/>
<feature type="compositionally biased region" description="Pro residues" evidence="1">
    <location>
        <begin position="123"/>
        <end position="134"/>
    </location>
</feature>
<dbReference type="EMBL" id="OCMT01000002">
    <property type="protein sequence ID" value="SOD15171.1"/>
    <property type="molecule type" value="Genomic_DNA"/>
</dbReference>
<dbReference type="Proteomes" id="UP000219281">
    <property type="component" value="Unassembled WGS sequence"/>
</dbReference>
<proteinExistence type="predicted"/>
<dbReference type="InterPro" id="IPR013783">
    <property type="entry name" value="Ig-like_fold"/>
</dbReference>
<evidence type="ECO:0000313" key="3">
    <source>
        <dbReference type="EMBL" id="SOD15171.1"/>
    </source>
</evidence>
<protein>
    <recommendedName>
        <fullName evidence="2">PKD domain-containing protein</fullName>
    </recommendedName>
</protein>
<feature type="domain" description="PKD" evidence="2">
    <location>
        <begin position="70"/>
        <end position="113"/>
    </location>
</feature>
<dbReference type="Pfam" id="PF24595">
    <property type="entry name" value="DUF7619"/>
    <property type="match status" value="1"/>
</dbReference>